<dbReference type="PANTHER" id="PTHR34220:SF7">
    <property type="entry name" value="SENSOR HISTIDINE KINASE YPDA"/>
    <property type="match status" value="1"/>
</dbReference>
<dbReference type="SUPFAM" id="SSF55874">
    <property type="entry name" value="ATPase domain of HSP90 chaperone/DNA topoisomerase II/histidine kinase"/>
    <property type="match status" value="1"/>
</dbReference>
<keyword evidence="5" id="KW-1185">Reference proteome</keyword>
<protein>
    <submittedName>
        <fullName evidence="4">Histidine kinase</fullName>
    </submittedName>
</protein>
<keyword evidence="2" id="KW-0812">Transmembrane</keyword>
<dbReference type="InterPro" id="IPR036890">
    <property type="entry name" value="HATPase_C_sf"/>
</dbReference>
<dbReference type="Gene3D" id="3.30.565.10">
    <property type="entry name" value="Histidine kinase-like ATPase, C-terminal domain"/>
    <property type="match status" value="1"/>
</dbReference>
<comment type="caution">
    <text evidence="4">The sequence shown here is derived from an EMBL/GenBank/DDBJ whole genome shotgun (WGS) entry which is preliminary data.</text>
</comment>
<evidence type="ECO:0000313" key="5">
    <source>
        <dbReference type="Proteomes" id="UP001589590"/>
    </source>
</evidence>
<dbReference type="Pfam" id="PF13424">
    <property type="entry name" value="TPR_12"/>
    <property type="match status" value="1"/>
</dbReference>
<gene>
    <name evidence="4" type="ORF">ACFFU1_00390</name>
</gene>
<keyword evidence="2" id="KW-0472">Membrane</keyword>
<feature type="domain" description="Signal transduction histidine kinase internal region" evidence="3">
    <location>
        <begin position="436"/>
        <end position="513"/>
    </location>
</feature>
<accession>A0ABV5GV09</accession>
<dbReference type="SMART" id="SM00028">
    <property type="entry name" value="TPR"/>
    <property type="match status" value="5"/>
</dbReference>
<keyword evidence="4" id="KW-0808">Transferase</keyword>
<dbReference type="PROSITE" id="PS50005">
    <property type="entry name" value="TPR"/>
    <property type="match status" value="2"/>
</dbReference>
<dbReference type="RefSeq" id="WP_290268793.1">
    <property type="nucleotide sequence ID" value="NZ_JAUFQP010000007.1"/>
</dbReference>
<dbReference type="Pfam" id="PF06580">
    <property type="entry name" value="His_kinase"/>
    <property type="match status" value="1"/>
</dbReference>
<dbReference type="InterPro" id="IPR011990">
    <property type="entry name" value="TPR-like_helical_dom_sf"/>
</dbReference>
<dbReference type="Gene3D" id="1.25.40.10">
    <property type="entry name" value="Tetratricopeptide repeat domain"/>
    <property type="match status" value="2"/>
</dbReference>
<dbReference type="GO" id="GO:0016301">
    <property type="term" value="F:kinase activity"/>
    <property type="evidence" value="ECO:0007669"/>
    <property type="project" value="UniProtKB-KW"/>
</dbReference>
<evidence type="ECO:0000256" key="2">
    <source>
        <dbReference type="SAM" id="Phobius"/>
    </source>
</evidence>
<evidence type="ECO:0000313" key="4">
    <source>
        <dbReference type="EMBL" id="MFB9103336.1"/>
    </source>
</evidence>
<proteinExistence type="predicted"/>
<dbReference type="InterPro" id="IPR010559">
    <property type="entry name" value="Sig_transdc_His_kin_internal"/>
</dbReference>
<feature type="repeat" description="TPR" evidence="1">
    <location>
        <begin position="213"/>
        <end position="246"/>
    </location>
</feature>
<keyword evidence="2" id="KW-1133">Transmembrane helix</keyword>
<feature type="repeat" description="TPR" evidence="1">
    <location>
        <begin position="253"/>
        <end position="286"/>
    </location>
</feature>
<name>A0ABV5GV09_9FLAO</name>
<reference evidence="4 5" key="1">
    <citation type="submission" date="2024-09" db="EMBL/GenBank/DDBJ databases">
        <authorList>
            <person name="Sun Q."/>
            <person name="Mori K."/>
        </authorList>
    </citation>
    <scope>NUCLEOTIDE SEQUENCE [LARGE SCALE GENOMIC DNA]</scope>
    <source>
        <strain evidence="4 5">CECT 8300</strain>
    </source>
</reference>
<dbReference type="InterPro" id="IPR019734">
    <property type="entry name" value="TPR_rpt"/>
</dbReference>
<evidence type="ECO:0000259" key="3">
    <source>
        <dbReference type="Pfam" id="PF06580"/>
    </source>
</evidence>
<dbReference type="Proteomes" id="UP001589590">
    <property type="component" value="Unassembled WGS sequence"/>
</dbReference>
<sequence length="637" mass="72441">MSSLNIDDCLFLPFQITSLFAFMIVKNKSLWQLGFVISFLILFSTCSRQDTVRPNIKTRLAALDSLTLTQAEQSILELDSLLLSDNLTTLEHAMLLFNKGEALYLNDKFHEAFNVHLKSYALFSELKDKYNESRSLITLSGAALHMGDIETAQVYALKALHLAQLIDDKRIEGKAYNQLFSLHFKLKDYDKALTYIQATDSLYSKTTDTASIIAIKSNTASVYLQLKQYNKALSSYSEAMSLSQSKGDPKALVSILNNIGYTYIEAGEYSMAEQFLRGAIQLNKNINVINAAPYKGLGSMFLLTTKNDSAQVNYIKALDIYVANNNIKEEIEVRDKLIAIAIMAGDYVKALNNQIVRDSLQLNVSRIEKTRLLDFANVNYEVKQKETEINHQKEINSRNQWLLISTVLLAVMLLIATAFYIYNTKLRAANKASKLEQSLLRVQMNPHFIFNTLAAIQNVTLEGNPIKSSNYIAKFSKLIRQNFDYVRKESITLDKEIAMISNYIETQQLRFNNIFTYTIDIEDSIAVSEIKVPPMLLQPFVENAIEYGLKEKKEGGNLLLRIEKEQQGLLFIIQDNGIGRSAKAKQEKITEELHATSIFIERLKMRKKGEEKTFTIEDLFDDNNNPIGTKVFFKLKF</sequence>
<dbReference type="SUPFAM" id="SSF48452">
    <property type="entry name" value="TPR-like"/>
    <property type="match status" value="2"/>
</dbReference>
<dbReference type="PANTHER" id="PTHR34220">
    <property type="entry name" value="SENSOR HISTIDINE KINASE YPDA"/>
    <property type="match status" value="1"/>
</dbReference>
<feature type="transmembrane region" description="Helical" evidence="2">
    <location>
        <begin position="401"/>
        <end position="422"/>
    </location>
</feature>
<keyword evidence="4" id="KW-0418">Kinase</keyword>
<feature type="transmembrane region" description="Helical" evidence="2">
    <location>
        <begin position="29"/>
        <end position="47"/>
    </location>
</feature>
<dbReference type="InterPro" id="IPR050640">
    <property type="entry name" value="Bact_2-comp_sensor_kinase"/>
</dbReference>
<evidence type="ECO:0000256" key="1">
    <source>
        <dbReference type="PROSITE-ProRule" id="PRU00339"/>
    </source>
</evidence>
<dbReference type="EMBL" id="JBHMFA010000001">
    <property type="protein sequence ID" value="MFB9103336.1"/>
    <property type="molecule type" value="Genomic_DNA"/>
</dbReference>
<keyword evidence="1" id="KW-0802">TPR repeat</keyword>
<organism evidence="4 5">
    <name type="scientific">Algibacter miyuki</name>
    <dbReference type="NCBI Taxonomy" id="1306933"/>
    <lineage>
        <taxon>Bacteria</taxon>
        <taxon>Pseudomonadati</taxon>
        <taxon>Bacteroidota</taxon>
        <taxon>Flavobacteriia</taxon>
        <taxon>Flavobacteriales</taxon>
        <taxon>Flavobacteriaceae</taxon>
        <taxon>Algibacter</taxon>
    </lineage>
</organism>